<organism evidence="1 2">
    <name type="scientific">Ixodes persulcatus</name>
    <name type="common">Taiga tick</name>
    <dbReference type="NCBI Taxonomy" id="34615"/>
    <lineage>
        <taxon>Eukaryota</taxon>
        <taxon>Metazoa</taxon>
        <taxon>Ecdysozoa</taxon>
        <taxon>Arthropoda</taxon>
        <taxon>Chelicerata</taxon>
        <taxon>Arachnida</taxon>
        <taxon>Acari</taxon>
        <taxon>Parasitiformes</taxon>
        <taxon>Ixodida</taxon>
        <taxon>Ixodoidea</taxon>
        <taxon>Ixodidae</taxon>
        <taxon>Ixodinae</taxon>
        <taxon>Ixodes</taxon>
    </lineage>
</organism>
<evidence type="ECO:0000313" key="1">
    <source>
        <dbReference type="EMBL" id="KAG0430894.1"/>
    </source>
</evidence>
<reference evidence="1 2" key="1">
    <citation type="journal article" date="2020" name="Cell">
        <title>Large-Scale Comparative Analyses of Tick Genomes Elucidate Their Genetic Diversity and Vector Capacities.</title>
        <authorList>
            <consortium name="Tick Genome and Microbiome Consortium (TIGMIC)"/>
            <person name="Jia N."/>
            <person name="Wang J."/>
            <person name="Shi W."/>
            <person name="Du L."/>
            <person name="Sun Y."/>
            <person name="Zhan W."/>
            <person name="Jiang J.F."/>
            <person name="Wang Q."/>
            <person name="Zhang B."/>
            <person name="Ji P."/>
            <person name="Bell-Sakyi L."/>
            <person name="Cui X.M."/>
            <person name="Yuan T.T."/>
            <person name="Jiang B.G."/>
            <person name="Yang W.F."/>
            <person name="Lam T.T."/>
            <person name="Chang Q.C."/>
            <person name="Ding S.J."/>
            <person name="Wang X.J."/>
            <person name="Zhu J.G."/>
            <person name="Ruan X.D."/>
            <person name="Zhao L."/>
            <person name="Wei J.T."/>
            <person name="Ye R.Z."/>
            <person name="Que T.C."/>
            <person name="Du C.H."/>
            <person name="Zhou Y.H."/>
            <person name="Cheng J.X."/>
            <person name="Dai P.F."/>
            <person name="Guo W.B."/>
            <person name="Han X.H."/>
            <person name="Huang E.J."/>
            <person name="Li L.F."/>
            <person name="Wei W."/>
            <person name="Gao Y.C."/>
            <person name="Liu J.Z."/>
            <person name="Shao H.Z."/>
            <person name="Wang X."/>
            <person name="Wang C.C."/>
            <person name="Yang T.C."/>
            <person name="Huo Q.B."/>
            <person name="Li W."/>
            <person name="Chen H.Y."/>
            <person name="Chen S.E."/>
            <person name="Zhou L.G."/>
            <person name="Ni X.B."/>
            <person name="Tian J.H."/>
            <person name="Sheng Y."/>
            <person name="Liu T."/>
            <person name="Pan Y.S."/>
            <person name="Xia L.Y."/>
            <person name="Li J."/>
            <person name="Zhao F."/>
            <person name="Cao W.C."/>
        </authorList>
    </citation>
    <scope>NUCLEOTIDE SEQUENCE [LARGE SCALE GENOMIC DNA]</scope>
    <source>
        <strain evidence="1">Iper-2018</strain>
    </source>
</reference>
<protein>
    <submittedName>
        <fullName evidence="1">Uncharacterized protein</fullName>
    </submittedName>
</protein>
<dbReference type="EMBL" id="JABSTQ010009279">
    <property type="protein sequence ID" value="KAG0430894.1"/>
    <property type="molecule type" value="Genomic_DNA"/>
</dbReference>
<proteinExistence type="predicted"/>
<name>A0AC60QA58_IXOPE</name>
<accession>A0AC60QA58</accession>
<evidence type="ECO:0000313" key="2">
    <source>
        <dbReference type="Proteomes" id="UP000805193"/>
    </source>
</evidence>
<keyword evidence="2" id="KW-1185">Reference proteome</keyword>
<comment type="caution">
    <text evidence="1">The sequence shown here is derived from an EMBL/GenBank/DDBJ whole genome shotgun (WGS) entry which is preliminary data.</text>
</comment>
<dbReference type="Proteomes" id="UP000805193">
    <property type="component" value="Unassembled WGS sequence"/>
</dbReference>
<sequence length="430" mass="49372">MPKRSGQVQCGDCGKWRKLSETPFTTLEEAGDQHFRCTRCLDAIRELIETALKRERAEWEKVKTEWNKELEKEITARIAAETKMTEIQVEETKKREQMEKEITRIRAEMEDWRRGKKNRATDQQQNTVGDGADDDLVQDGIQDGDADREGTQRDHSPQPAGSREWHKIGSGGKVIKPKGKAQDEGKGTPSQEKSEKENRKKNPENSRRVLIIGDSNVKKMKRRILEDTGYDKRVTIKAVSETDTEQILKETEHWMEEKAGQDMILLHIWLGGIVEHGDAEGQVKKLEDTVNKWTEIHPDTYIGICSIPMATGDTREEEQKIRDANWSIKALCDKANKRVEFLNTFHRLKECKGGGMRGTHLNNEGGERIGEWLSRRTQAFLGSPLQDGRKRQGPQGAVQLARKERDILRVVQQALRGLRSQEKGPHRRRW</sequence>
<gene>
    <name evidence="1" type="ORF">HPB47_022286</name>
</gene>